<evidence type="ECO:0000259" key="1">
    <source>
        <dbReference type="Pfam" id="PF07929"/>
    </source>
</evidence>
<protein>
    <recommendedName>
        <fullName evidence="1">Plasmid pRiA4b Orf3-like domain-containing protein</fullName>
    </recommendedName>
</protein>
<keyword evidence="3" id="KW-1185">Reference proteome</keyword>
<dbReference type="InterPro" id="IPR024047">
    <property type="entry name" value="MM3350-like_sf"/>
</dbReference>
<sequence>MPDAEIDSSGGASGSILQLKVRLLDVSPMVWRRVLMPAAMTLKELHGVFQVVLGWRSLHLYQFRIHAVHYGSRELGAETPNRTLCSFNFRRGDKFVYEYDMTDYWKHEVRIEAWLKPQLRKRYPVCIDGKGDCPPEECGGPAGYDECRIEALGLDVYEDIDTIVEILDRVVLMDQPQLLDDDEMRGRLERAVERNRAREPFWPGRFDRRAVNTRLRTGEHHVLKHQQLC</sequence>
<dbReference type="Proteomes" id="UP001156882">
    <property type="component" value="Unassembled WGS sequence"/>
</dbReference>
<name>A0ABQ6CRK9_9HYPH</name>
<feature type="domain" description="Plasmid pRiA4b Orf3-like" evidence="1">
    <location>
        <begin position="16"/>
        <end position="147"/>
    </location>
</feature>
<dbReference type="PANTHER" id="PTHR41878">
    <property type="entry name" value="LEXA REPRESSOR-RELATED"/>
    <property type="match status" value="1"/>
</dbReference>
<dbReference type="InterPro" id="IPR012912">
    <property type="entry name" value="Plasmid_pRiA4b_Orf3-like"/>
</dbReference>
<dbReference type="Gene3D" id="3.10.290.30">
    <property type="entry name" value="MM3350-like"/>
    <property type="match status" value="1"/>
</dbReference>
<reference evidence="3" key="1">
    <citation type="journal article" date="2019" name="Int. J. Syst. Evol. Microbiol.">
        <title>The Global Catalogue of Microorganisms (GCM) 10K type strain sequencing project: providing services to taxonomists for standard genome sequencing and annotation.</title>
        <authorList>
            <consortium name="The Broad Institute Genomics Platform"/>
            <consortium name="The Broad Institute Genome Sequencing Center for Infectious Disease"/>
            <person name="Wu L."/>
            <person name="Ma J."/>
        </authorList>
    </citation>
    <scope>NUCLEOTIDE SEQUENCE [LARGE SCALE GENOMIC DNA]</scope>
    <source>
        <strain evidence="3">NBRC 101365</strain>
    </source>
</reference>
<evidence type="ECO:0000313" key="2">
    <source>
        <dbReference type="EMBL" id="GLS22983.1"/>
    </source>
</evidence>
<proteinExistence type="predicted"/>
<evidence type="ECO:0000313" key="3">
    <source>
        <dbReference type="Proteomes" id="UP001156882"/>
    </source>
</evidence>
<dbReference type="RefSeq" id="WP_284315924.1">
    <property type="nucleotide sequence ID" value="NZ_BSPC01000068.1"/>
</dbReference>
<gene>
    <name evidence="2" type="ORF">GCM10007874_60030</name>
</gene>
<accession>A0ABQ6CRK9</accession>
<dbReference type="Pfam" id="PF07929">
    <property type="entry name" value="PRiA4_ORF3"/>
    <property type="match status" value="1"/>
</dbReference>
<comment type="caution">
    <text evidence="2">The sequence shown here is derived from an EMBL/GenBank/DDBJ whole genome shotgun (WGS) entry which is preliminary data.</text>
</comment>
<dbReference type="EMBL" id="BSPC01000068">
    <property type="protein sequence ID" value="GLS22983.1"/>
    <property type="molecule type" value="Genomic_DNA"/>
</dbReference>
<organism evidence="2 3">
    <name type="scientific">Labrys miyagiensis</name>
    <dbReference type="NCBI Taxonomy" id="346912"/>
    <lineage>
        <taxon>Bacteria</taxon>
        <taxon>Pseudomonadati</taxon>
        <taxon>Pseudomonadota</taxon>
        <taxon>Alphaproteobacteria</taxon>
        <taxon>Hyphomicrobiales</taxon>
        <taxon>Xanthobacteraceae</taxon>
        <taxon>Labrys</taxon>
    </lineage>
</organism>
<dbReference type="SUPFAM" id="SSF159941">
    <property type="entry name" value="MM3350-like"/>
    <property type="match status" value="1"/>
</dbReference>
<dbReference type="PANTHER" id="PTHR41878:SF1">
    <property type="entry name" value="TNPR PROTEIN"/>
    <property type="match status" value="1"/>
</dbReference>